<dbReference type="AlphaFoldDB" id="J6F1M8"/>
<dbReference type="Pfam" id="PF01546">
    <property type="entry name" value="Peptidase_M20"/>
    <property type="match status" value="1"/>
</dbReference>
<evidence type="ECO:0000256" key="1">
    <source>
        <dbReference type="ARBA" id="ARBA00006247"/>
    </source>
</evidence>
<dbReference type="GeneID" id="25991484"/>
<proteinExistence type="inferred from homology"/>
<dbReference type="NCBIfam" id="TIGR01879">
    <property type="entry name" value="hydantase"/>
    <property type="match status" value="1"/>
</dbReference>
<dbReference type="NCBIfam" id="NF006769">
    <property type="entry name" value="PRK09290.1-3"/>
    <property type="match status" value="1"/>
</dbReference>
<accession>J6F1M8</accession>
<dbReference type="PIRSF" id="PIRSF001235">
    <property type="entry name" value="Amidase_carbamoylase"/>
    <property type="match status" value="1"/>
</dbReference>
<dbReference type="Proteomes" id="UP000002748">
    <property type="component" value="Unassembled WGS sequence"/>
</dbReference>
<dbReference type="InterPro" id="IPR010158">
    <property type="entry name" value="Amidase_Cbmase"/>
</dbReference>
<dbReference type="HOGENOM" id="CLU_024588_2_0_1"/>
<dbReference type="PANTHER" id="PTHR32494">
    <property type="entry name" value="ALLANTOATE DEIMINASE-RELATED"/>
    <property type="match status" value="1"/>
</dbReference>
<dbReference type="SUPFAM" id="SSF53187">
    <property type="entry name" value="Zn-dependent exopeptidases"/>
    <property type="match status" value="1"/>
</dbReference>
<evidence type="ECO:0000256" key="2">
    <source>
        <dbReference type="ARBA" id="ARBA00022801"/>
    </source>
</evidence>
<gene>
    <name evidence="4" type="ORF">A1Q1_07972</name>
</gene>
<feature type="domain" description="Peptidase M20 dimerisation" evidence="3">
    <location>
        <begin position="231"/>
        <end position="326"/>
    </location>
</feature>
<dbReference type="RefSeq" id="XP_014181633.1">
    <property type="nucleotide sequence ID" value="XM_014326158.1"/>
</dbReference>
<dbReference type="Gene3D" id="3.30.70.360">
    <property type="match status" value="1"/>
</dbReference>
<evidence type="ECO:0000313" key="4">
    <source>
        <dbReference type="EMBL" id="EJT50864.1"/>
    </source>
</evidence>
<organism evidence="4 5">
    <name type="scientific">Trichosporon asahii var. asahii (strain ATCC 90039 / CBS 2479 / JCM 2466 / KCTC 7840 / NBRC 103889/ NCYC 2677 / UAMH 7654)</name>
    <name type="common">Yeast</name>
    <dbReference type="NCBI Taxonomy" id="1186058"/>
    <lineage>
        <taxon>Eukaryota</taxon>
        <taxon>Fungi</taxon>
        <taxon>Dikarya</taxon>
        <taxon>Basidiomycota</taxon>
        <taxon>Agaricomycotina</taxon>
        <taxon>Tremellomycetes</taxon>
        <taxon>Trichosporonales</taxon>
        <taxon>Trichosporonaceae</taxon>
        <taxon>Trichosporon</taxon>
    </lineage>
</organism>
<dbReference type="InterPro" id="IPR036264">
    <property type="entry name" value="Bact_exopeptidase_dim_dom"/>
</dbReference>
<dbReference type="PANTHER" id="PTHR32494:SF5">
    <property type="entry name" value="ALLANTOATE AMIDOHYDROLASE"/>
    <property type="match status" value="1"/>
</dbReference>
<dbReference type="CDD" id="cd03884">
    <property type="entry name" value="M20_bAS"/>
    <property type="match status" value="1"/>
</dbReference>
<keyword evidence="2" id="KW-0378">Hydrolase</keyword>
<dbReference type="EMBL" id="ALBS01000085">
    <property type="protein sequence ID" value="EJT50864.1"/>
    <property type="molecule type" value="Genomic_DNA"/>
</dbReference>
<sequence length="436" mass="47431">MTKSTYIPGTHQVNGERLNATLHETCEWGKANRWGDGPNETGMCRLALSDSDKQVRDWFVSELKKLRCSVTVDAMGNIFGVRPGKREGPPTAMGSHLDTQPTGGRYDGILGVQAALEVLRTLDDNKIETEFPIAAITWTNEEGARFPKSMHGSAVWAGAVSQDDGYALADVTDSSITTKSELERIGYLGTVPCSHEETPLAAHFELHIEQGPILEREDKVVGVVQGGQAYRWYELTVSGRDSHAGTTPLDARADPVLCAARIISAANDIAHKHSGLATTGIFRLEPGSVNTSAREVVFSMDIRHMQDAKLDEMEKELRAAVEELAKGEKPYKAKPCKVEWKPLFANPAIKFDPACIAAVREAAVNAVGEEKTRDIYSGAGHDSCLTALHYPTAMVFIPCKDGLSHNPEEFATAEHCSIGTQVLLDAVLGYDSKRSQ</sequence>
<dbReference type="VEuPathDB" id="FungiDB:A1Q1_07972"/>
<dbReference type="Pfam" id="PF07687">
    <property type="entry name" value="M20_dimer"/>
    <property type="match status" value="1"/>
</dbReference>
<dbReference type="InterPro" id="IPR011650">
    <property type="entry name" value="Peptidase_M20_dimer"/>
</dbReference>
<dbReference type="GO" id="GO:0016813">
    <property type="term" value="F:hydrolase activity, acting on carbon-nitrogen (but not peptide) bonds, in linear amidines"/>
    <property type="evidence" value="ECO:0007669"/>
    <property type="project" value="InterPro"/>
</dbReference>
<protein>
    <recommendedName>
        <fullName evidence="3">Peptidase M20 dimerisation domain-containing protein</fullName>
    </recommendedName>
</protein>
<dbReference type="InterPro" id="IPR002933">
    <property type="entry name" value="Peptidase_M20"/>
</dbReference>
<evidence type="ECO:0000259" key="3">
    <source>
        <dbReference type="Pfam" id="PF07687"/>
    </source>
</evidence>
<dbReference type="SUPFAM" id="SSF55031">
    <property type="entry name" value="Bacterial exopeptidase dimerisation domain"/>
    <property type="match status" value="1"/>
</dbReference>
<evidence type="ECO:0000313" key="5">
    <source>
        <dbReference type="Proteomes" id="UP000002748"/>
    </source>
</evidence>
<reference evidence="4 5" key="1">
    <citation type="journal article" date="2012" name="Eukaryot. Cell">
        <title>Draft genome sequence of CBS 2479, the standard type strain of Trichosporon asahii.</title>
        <authorList>
            <person name="Yang R.Y."/>
            <person name="Li H.T."/>
            <person name="Zhu H."/>
            <person name="Zhou G.P."/>
            <person name="Wang M."/>
            <person name="Wang L."/>
        </authorList>
    </citation>
    <scope>NUCLEOTIDE SEQUENCE [LARGE SCALE GENOMIC DNA]</scope>
    <source>
        <strain evidence="5">ATCC 90039 / CBS 2479 / JCM 2466 / KCTC 7840 / NCYC 2677 / UAMH 7654</strain>
    </source>
</reference>
<dbReference type="Gene3D" id="3.40.630.10">
    <property type="entry name" value="Zn peptidases"/>
    <property type="match status" value="1"/>
</dbReference>
<comment type="caution">
    <text evidence="4">The sequence shown here is derived from an EMBL/GenBank/DDBJ whole genome shotgun (WGS) entry which is preliminary data.</text>
</comment>
<dbReference type="OrthoDB" id="4676at2759"/>
<comment type="similarity">
    <text evidence="1">Belongs to the peptidase M20A family.</text>
</comment>
<dbReference type="KEGG" id="tasa:A1Q1_07972"/>
<name>J6F1M8_TRIAS</name>